<dbReference type="Gene3D" id="3.40.50.300">
    <property type="entry name" value="P-loop containing nucleotide triphosphate hydrolases"/>
    <property type="match status" value="1"/>
</dbReference>
<dbReference type="InterPro" id="IPR011104">
    <property type="entry name" value="Hpr_kin/Pase_C"/>
</dbReference>
<protein>
    <submittedName>
        <fullName evidence="2">Serine kinase of HPr protein (Carbohydrate metabolism regulator)</fullName>
    </submittedName>
</protein>
<dbReference type="GO" id="GO:0006109">
    <property type="term" value="P:regulation of carbohydrate metabolic process"/>
    <property type="evidence" value="ECO:0007669"/>
    <property type="project" value="InterPro"/>
</dbReference>
<reference evidence="2 3" key="1">
    <citation type="submission" date="2020-08" db="EMBL/GenBank/DDBJ databases">
        <title>Genomic Encyclopedia of Type Strains, Phase IV (KMG-IV): sequencing the most valuable type-strain genomes for metagenomic binning, comparative biology and taxonomic classification.</title>
        <authorList>
            <person name="Goeker M."/>
        </authorList>
    </citation>
    <scope>NUCLEOTIDE SEQUENCE [LARGE SCALE GENOMIC DNA]</scope>
    <source>
        <strain evidence="2 3">DSM 15743</strain>
    </source>
</reference>
<dbReference type="RefSeq" id="WP_027314548.1">
    <property type="nucleotide sequence ID" value="NZ_JACIDC010000001.1"/>
</dbReference>
<dbReference type="EMBL" id="JACIDC010000001">
    <property type="protein sequence ID" value="MBB4038659.1"/>
    <property type="molecule type" value="Genomic_DNA"/>
</dbReference>
<dbReference type="Proteomes" id="UP000519439">
    <property type="component" value="Unassembled WGS sequence"/>
</dbReference>
<evidence type="ECO:0000259" key="1">
    <source>
        <dbReference type="Pfam" id="PF07475"/>
    </source>
</evidence>
<evidence type="ECO:0000313" key="2">
    <source>
        <dbReference type="EMBL" id="MBB4038659.1"/>
    </source>
</evidence>
<feature type="domain" description="HPr kinase/phosphorylase C-terminal" evidence="1">
    <location>
        <begin position="3"/>
        <end position="84"/>
    </location>
</feature>
<organism evidence="2 3">
    <name type="scientific">Microvirga flocculans</name>
    <dbReference type="NCBI Taxonomy" id="217168"/>
    <lineage>
        <taxon>Bacteria</taxon>
        <taxon>Pseudomonadati</taxon>
        <taxon>Pseudomonadota</taxon>
        <taxon>Alphaproteobacteria</taxon>
        <taxon>Hyphomicrobiales</taxon>
        <taxon>Methylobacteriaceae</taxon>
        <taxon>Microvirga</taxon>
    </lineage>
</organism>
<dbReference type="SUPFAM" id="SSF53795">
    <property type="entry name" value="PEP carboxykinase-like"/>
    <property type="match status" value="1"/>
</dbReference>
<dbReference type="InterPro" id="IPR027417">
    <property type="entry name" value="P-loop_NTPase"/>
</dbReference>
<dbReference type="GO" id="GO:0005524">
    <property type="term" value="F:ATP binding"/>
    <property type="evidence" value="ECO:0007669"/>
    <property type="project" value="InterPro"/>
</dbReference>
<comment type="caution">
    <text evidence="2">The sequence shown here is derived from an EMBL/GenBank/DDBJ whole genome shotgun (WGS) entry which is preliminary data.</text>
</comment>
<dbReference type="GO" id="GO:0000155">
    <property type="term" value="F:phosphorelay sensor kinase activity"/>
    <property type="evidence" value="ECO:0007669"/>
    <property type="project" value="InterPro"/>
</dbReference>
<dbReference type="Pfam" id="PF07475">
    <property type="entry name" value="Hpr_kinase_C"/>
    <property type="match status" value="1"/>
</dbReference>
<evidence type="ECO:0000313" key="3">
    <source>
        <dbReference type="Proteomes" id="UP000519439"/>
    </source>
</evidence>
<proteinExistence type="predicted"/>
<keyword evidence="3" id="KW-1185">Reference proteome</keyword>
<keyword evidence="2" id="KW-0808">Transferase</keyword>
<gene>
    <name evidence="2" type="ORF">GGR34_000288</name>
</gene>
<dbReference type="AlphaFoldDB" id="A0A7W6IC16"/>
<keyword evidence="2" id="KW-0418">Kinase</keyword>
<accession>A0A7W6IC16</accession>
<sequence length="151" mass="16021">MSAPQTIHAGCVLVGEAGLLIRGASGSGKSTLAREVVSLALRAGRFGRLVSDDRTRIEARHGRLLARPVEPLDGCIEIFGLGIVRRPFEPAAIIRLVIDLCEDVARYPEDSDRRIALCGVMIPRVRMQAGASSADIALGCLSGVCDTVVTL</sequence>
<name>A0A7W6IC16_9HYPH</name>